<comment type="caution">
    <text evidence="2">The sequence shown here is derived from an EMBL/GenBank/DDBJ whole genome shotgun (WGS) entry which is preliminary data.</text>
</comment>
<protein>
    <recommendedName>
        <fullName evidence="1">BTB domain-containing protein</fullName>
    </recommendedName>
</protein>
<dbReference type="SMART" id="SM00225">
    <property type="entry name" value="BTB"/>
    <property type="match status" value="1"/>
</dbReference>
<sequence>MFDDTFFQRLQKAREAGKNTDFAFTCHGKTIPVHKIIISAHSDVFDAACNGKFKEALTGTYDISEHPLEIVEGMVEYMYTGDYSVSADAPLSTHAVMLSVADKYIIPGLQKKSLSNYLDCLREFEVDISEDDDDLFEDFIDSVPKLYAIPLHVSQRARDGAMIFARMELFLDTWLTGSERTIEELFGVCPEFIKDLLFFMLRFKNVKKCQMDRCRQWGENGASCMFCGLGTWQLSLQFDDWQRLLDVLRRED</sequence>
<dbReference type="InterPro" id="IPR011333">
    <property type="entry name" value="SKP1/BTB/POZ_sf"/>
</dbReference>
<name>A0A8H4PE55_9HYPO</name>
<dbReference type="CDD" id="cd18186">
    <property type="entry name" value="BTB_POZ_ZBTB_KLHL-like"/>
    <property type="match status" value="1"/>
</dbReference>
<reference evidence="2" key="1">
    <citation type="submission" date="2020-01" db="EMBL/GenBank/DDBJ databases">
        <title>Identification and distribution of gene clusters putatively required for synthesis of sphingolipid metabolism inhibitors in phylogenetically diverse species of the filamentous fungus Fusarium.</title>
        <authorList>
            <person name="Kim H.-S."/>
            <person name="Busman M."/>
            <person name="Brown D.W."/>
            <person name="Divon H."/>
            <person name="Uhlig S."/>
            <person name="Proctor R.H."/>
        </authorList>
    </citation>
    <scope>NUCLEOTIDE SEQUENCE</scope>
    <source>
        <strain evidence="2">NRRL 53441</strain>
    </source>
</reference>
<dbReference type="Gene3D" id="3.30.710.10">
    <property type="entry name" value="Potassium Channel Kv1.1, Chain A"/>
    <property type="match status" value="1"/>
</dbReference>
<dbReference type="SUPFAM" id="SSF54695">
    <property type="entry name" value="POZ domain"/>
    <property type="match status" value="1"/>
</dbReference>
<dbReference type="Pfam" id="PF00651">
    <property type="entry name" value="BTB"/>
    <property type="match status" value="1"/>
</dbReference>
<dbReference type="EMBL" id="JAADJG010000031">
    <property type="protein sequence ID" value="KAF4457247.1"/>
    <property type="molecule type" value="Genomic_DNA"/>
</dbReference>
<evidence type="ECO:0000313" key="2">
    <source>
        <dbReference type="EMBL" id="KAF4457247.1"/>
    </source>
</evidence>
<keyword evidence="3" id="KW-1185">Reference proteome</keyword>
<dbReference type="AlphaFoldDB" id="A0A8H4PE55"/>
<dbReference type="PROSITE" id="PS50097">
    <property type="entry name" value="BTB"/>
    <property type="match status" value="1"/>
</dbReference>
<evidence type="ECO:0000259" key="1">
    <source>
        <dbReference type="PROSITE" id="PS50097"/>
    </source>
</evidence>
<organism evidence="2 3">
    <name type="scientific">Fusarium austroafricanum</name>
    <dbReference type="NCBI Taxonomy" id="2364996"/>
    <lineage>
        <taxon>Eukaryota</taxon>
        <taxon>Fungi</taxon>
        <taxon>Dikarya</taxon>
        <taxon>Ascomycota</taxon>
        <taxon>Pezizomycotina</taxon>
        <taxon>Sordariomycetes</taxon>
        <taxon>Hypocreomycetidae</taxon>
        <taxon>Hypocreales</taxon>
        <taxon>Nectriaceae</taxon>
        <taxon>Fusarium</taxon>
        <taxon>Fusarium concolor species complex</taxon>
    </lineage>
</organism>
<dbReference type="Proteomes" id="UP000605986">
    <property type="component" value="Unassembled WGS sequence"/>
</dbReference>
<accession>A0A8H4PE55</accession>
<gene>
    <name evidence="2" type="ORF">F53441_811</name>
</gene>
<dbReference type="OrthoDB" id="6359816at2759"/>
<proteinExistence type="predicted"/>
<dbReference type="PANTHER" id="PTHR47843:SF5">
    <property type="entry name" value="BTB_POZ DOMAIN PROTEIN"/>
    <property type="match status" value="1"/>
</dbReference>
<dbReference type="PANTHER" id="PTHR47843">
    <property type="entry name" value="BTB DOMAIN-CONTAINING PROTEIN-RELATED"/>
    <property type="match status" value="1"/>
</dbReference>
<feature type="domain" description="BTB" evidence="1">
    <location>
        <begin position="20"/>
        <end position="87"/>
    </location>
</feature>
<dbReference type="InterPro" id="IPR000210">
    <property type="entry name" value="BTB/POZ_dom"/>
</dbReference>
<evidence type="ECO:0000313" key="3">
    <source>
        <dbReference type="Proteomes" id="UP000605986"/>
    </source>
</evidence>